<evidence type="ECO:0000256" key="1">
    <source>
        <dbReference type="SAM" id="MobiDB-lite"/>
    </source>
</evidence>
<feature type="compositionally biased region" description="Basic and acidic residues" evidence="1">
    <location>
        <begin position="44"/>
        <end position="54"/>
    </location>
</feature>
<name>A0A0T6LXY3_WENVI</name>
<keyword evidence="3" id="KW-1185">Reference proteome</keyword>
<reference evidence="2 3" key="1">
    <citation type="submission" date="2015-10" db="EMBL/GenBank/DDBJ databases">
        <title>Draft genome sequence of pyrrolomycin-producing Streptomyces vitaminophilus.</title>
        <authorList>
            <person name="Graham D.E."/>
            <person name="Mahan K.M."/>
            <person name="Klingeman D.M."/>
            <person name="Hettich R.L."/>
            <person name="Parry R.J."/>
        </authorList>
    </citation>
    <scope>NUCLEOTIDE SEQUENCE [LARGE SCALE GENOMIC DNA]</scope>
    <source>
        <strain evidence="2 3">ATCC 31673</strain>
    </source>
</reference>
<dbReference type="AlphaFoldDB" id="A0A0T6LXY3"/>
<gene>
    <name evidence="2" type="ORF">AQ490_13085</name>
</gene>
<feature type="region of interest" description="Disordered" evidence="1">
    <location>
        <begin position="1"/>
        <end position="54"/>
    </location>
</feature>
<dbReference type="Proteomes" id="UP000050867">
    <property type="component" value="Unassembled WGS sequence"/>
</dbReference>
<dbReference type="STRING" id="76728.AQ490_13085"/>
<dbReference type="EMBL" id="LLZU01000003">
    <property type="protein sequence ID" value="KRV50881.1"/>
    <property type="molecule type" value="Genomic_DNA"/>
</dbReference>
<proteinExistence type="predicted"/>
<accession>A0A0T6LXY3</accession>
<sequence length="72" mass="7620">MRPRATASAVPPPGPVPHLPGPARRHLALTGGRQFTGPPLGRRGHVDRGSPDTGRAHAELAYELVESLEVRA</sequence>
<comment type="caution">
    <text evidence="2">The sequence shown here is derived from an EMBL/GenBank/DDBJ whole genome shotgun (WGS) entry which is preliminary data.</text>
</comment>
<evidence type="ECO:0000313" key="3">
    <source>
        <dbReference type="Proteomes" id="UP000050867"/>
    </source>
</evidence>
<protein>
    <submittedName>
        <fullName evidence="2">Uncharacterized protein</fullName>
    </submittedName>
</protein>
<feature type="compositionally biased region" description="Pro residues" evidence="1">
    <location>
        <begin position="10"/>
        <end position="20"/>
    </location>
</feature>
<evidence type="ECO:0000313" key="2">
    <source>
        <dbReference type="EMBL" id="KRV50881.1"/>
    </source>
</evidence>
<organism evidence="2 3">
    <name type="scientific">Wenjunlia vitaminophila</name>
    <name type="common">Streptomyces vitaminophilus</name>
    <dbReference type="NCBI Taxonomy" id="76728"/>
    <lineage>
        <taxon>Bacteria</taxon>
        <taxon>Bacillati</taxon>
        <taxon>Actinomycetota</taxon>
        <taxon>Actinomycetes</taxon>
        <taxon>Kitasatosporales</taxon>
        <taxon>Streptomycetaceae</taxon>
        <taxon>Wenjunlia</taxon>
    </lineage>
</organism>